<dbReference type="GO" id="GO:0051787">
    <property type="term" value="F:misfolded protein binding"/>
    <property type="evidence" value="ECO:0007669"/>
    <property type="project" value="TreeGrafter"/>
</dbReference>
<dbReference type="InterPro" id="IPR013766">
    <property type="entry name" value="Thioredoxin_domain"/>
</dbReference>
<proteinExistence type="predicted"/>
<keyword evidence="2" id="KW-0732">Signal</keyword>
<evidence type="ECO:0000259" key="3">
    <source>
        <dbReference type="PROSITE" id="PS51352"/>
    </source>
</evidence>
<dbReference type="PROSITE" id="PS51352">
    <property type="entry name" value="THIOREDOXIN_2"/>
    <property type="match status" value="1"/>
</dbReference>
<dbReference type="AlphaFoldDB" id="A0A7S0B5H5"/>
<dbReference type="InterPro" id="IPR052460">
    <property type="entry name" value="ER_disulfide_reductase"/>
</dbReference>
<accession>A0A7S0B5H5</accession>
<dbReference type="SUPFAM" id="SSF52833">
    <property type="entry name" value="Thioredoxin-like"/>
    <property type="match status" value="1"/>
</dbReference>
<dbReference type="EMBL" id="HBEG01044596">
    <property type="protein sequence ID" value="CAD8383495.1"/>
    <property type="molecule type" value="Transcribed_RNA"/>
</dbReference>
<dbReference type="GO" id="GO:0005788">
    <property type="term" value="C:endoplasmic reticulum lumen"/>
    <property type="evidence" value="ECO:0007669"/>
    <property type="project" value="TreeGrafter"/>
</dbReference>
<dbReference type="PANTHER" id="PTHR44340:SF1">
    <property type="entry name" value="DNAJ HOMOLOG SUBFAMILY C MEMBER 10"/>
    <property type="match status" value="1"/>
</dbReference>
<feature type="domain" description="Thioredoxin" evidence="3">
    <location>
        <begin position="54"/>
        <end position="182"/>
    </location>
</feature>
<dbReference type="GO" id="GO:0016671">
    <property type="term" value="F:oxidoreductase activity, acting on a sulfur group of donors, disulfide as acceptor"/>
    <property type="evidence" value="ECO:0007669"/>
    <property type="project" value="TreeGrafter"/>
</dbReference>
<feature type="region of interest" description="Disordered" evidence="1">
    <location>
        <begin position="263"/>
        <end position="292"/>
    </location>
</feature>
<reference evidence="4" key="1">
    <citation type="submission" date="2021-01" db="EMBL/GenBank/DDBJ databases">
        <authorList>
            <person name="Corre E."/>
            <person name="Pelletier E."/>
            <person name="Niang G."/>
            <person name="Scheremetjew M."/>
            <person name="Finn R."/>
            <person name="Kale V."/>
            <person name="Holt S."/>
            <person name="Cochrane G."/>
            <person name="Meng A."/>
            <person name="Brown T."/>
            <person name="Cohen L."/>
        </authorList>
    </citation>
    <scope>NUCLEOTIDE SEQUENCE</scope>
    <source>
        <strain evidence="4">Pbaha01</strain>
    </source>
</reference>
<dbReference type="GO" id="GO:0036498">
    <property type="term" value="P:IRE1-mediated unfolded protein response"/>
    <property type="evidence" value="ECO:0007669"/>
    <property type="project" value="TreeGrafter"/>
</dbReference>
<dbReference type="GO" id="GO:0015035">
    <property type="term" value="F:protein-disulfide reductase activity"/>
    <property type="evidence" value="ECO:0007669"/>
    <property type="project" value="TreeGrafter"/>
</dbReference>
<dbReference type="Pfam" id="PF00085">
    <property type="entry name" value="Thioredoxin"/>
    <property type="match status" value="1"/>
</dbReference>
<organism evidence="4">
    <name type="scientific">Pyrodinium bahamense</name>
    <dbReference type="NCBI Taxonomy" id="73915"/>
    <lineage>
        <taxon>Eukaryota</taxon>
        <taxon>Sar</taxon>
        <taxon>Alveolata</taxon>
        <taxon>Dinophyceae</taxon>
        <taxon>Gonyaulacales</taxon>
        <taxon>Pyrocystaceae</taxon>
        <taxon>Pyrodinium</taxon>
    </lineage>
</organism>
<feature type="chain" id="PRO_5031235735" description="Thioredoxin domain-containing protein" evidence="2">
    <location>
        <begin position="28"/>
        <end position="306"/>
    </location>
</feature>
<evidence type="ECO:0000256" key="2">
    <source>
        <dbReference type="SAM" id="SignalP"/>
    </source>
</evidence>
<dbReference type="Gene3D" id="3.40.30.10">
    <property type="entry name" value="Glutaredoxin"/>
    <property type="match status" value="1"/>
</dbReference>
<dbReference type="InterPro" id="IPR036249">
    <property type="entry name" value="Thioredoxin-like_sf"/>
</dbReference>
<evidence type="ECO:0000256" key="1">
    <source>
        <dbReference type="SAM" id="MobiDB-lite"/>
    </source>
</evidence>
<protein>
    <recommendedName>
        <fullName evidence="3">Thioredoxin domain-containing protein</fullName>
    </recommendedName>
</protein>
<evidence type="ECO:0000313" key="4">
    <source>
        <dbReference type="EMBL" id="CAD8383495.1"/>
    </source>
</evidence>
<name>A0A7S0B5H5_9DINO</name>
<dbReference type="PANTHER" id="PTHR44340">
    <property type="entry name" value="DNAJ HOMOLOG SUBFAMILY C MEMBER 10"/>
    <property type="match status" value="1"/>
</dbReference>
<gene>
    <name evidence="4" type="ORF">PBAH0796_LOCUS27183</name>
</gene>
<feature type="signal peptide" evidence="2">
    <location>
        <begin position="1"/>
        <end position="27"/>
    </location>
</feature>
<sequence>MSVRRVGLHVLPMVAALLTARLPVSYGTKDIPMHLTIEDGKVQALDTHQPEPSARPHGSTAVFELSPTIFHGNVLREPVGGQAEHWFVHFCANWWEPCQVLMEPYMEQAAHWQRQLNSDLMNVRARFAHVDCATHKVLCNEEPVEDYPTIMHYHRGRRVGRWIPSGKDDTDSLSVWLKAELGHVQAGTQAREASAAGVKAAGWAALLQQGLARDFLFIALVIIVNCWAFLSNMPPQPKEPQAATEASEAVAVLAPQSSLAPQVAEEGAQACRRPEREVGEEGPGAHGGVARFLPQEWSQRGASAVL</sequence>